<dbReference type="GO" id="GO:0001682">
    <property type="term" value="P:tRNA 5'-leader removal"/>
    <property type="evidence" value="ECO:0007669"/>
    <property type="project" value="InterPro"/>
</dbReference>
<comment type="caution">
    <text evidence="2">The sequence shown here is derived from an EMBL/GenBank/DDBJ whole genome shotgun (WGS) entry which is preliminary data.</text>
</comment>
<dbReference type="Pfam" id="PF08170">
    <property type="entry name" value="POPLD"/>
    <property type="match status" value="1"/>
</dbReference>
<dbReference type="Proteomes" id="UP000824469">
    <property type="component" value="Unassembled WGS sequence"/>
</dbReference>
<dbReference type="InterPro" id="IPR039182">
    <property type="entry name" value="Pop1"/>
</dbReference>
<dbReference type="PANTHER" id="PTHR22731">
    <property type="entry name" value="RIBONUCLEASES P/MRP PROTEIN SUBUNIT POP1"/>
    <property type="match status" value="1"/>
</dbReference>
<keyword evidence="3" id="KW-1185">Reference proteome</keyword>
<feature type="non-terminal residue" evidence="2">
    <location>
        <position position="435"/>
    </location>
</feature>
<protein>
    <recommendedName>
        <fullName evidence="1">POPLD domain-containing protein</fullName>
    </recommendedName>
</protein>
<feature type="non-terminal residue" evidence="2">
    <location>
        <position position="1"/>
    </location>
</feature>
<gene>
    <name evidence="2" type="ORF">KI387_002689</name>
</gene>
<sequence length="435" mass="48821">GRGSRAVLKWSKSSALLHDASYYSAVQLEGPEDSLLKVLRKVLEPSPPLVESVSEMSIAESYGLCYATGTLHRVGESPYGSITPVTYLWCPYSPDTSKMAVDRDMKDSCASNDKQKKRTDQIRYLWIWIHAAAFHDGFDALRTACQMQSKEDSTKLVCLSRQGELGRLDILGSRALKLLQKILHPISRLQDNTEGFKFQGSLDSNGHSTSGNSQLPEAYLLENGDKLPMNSVLYMDVHDPRDTRTTQDKFLPNVSSGIKDDQTQQMYPVVSSKVMSDVAYKLPDSEMYEKCGNEEIVSMSDAIFSFTTSKEGSQKVFNTFFKHMPNKTLWSSQKEGFSIDPPLSENLLSKKRHLERLDFFYLDEGDDGNQTLKRDQGGFSKLCPIILLKNDATKPSACGWSIILPVSWVRAFWIPLVLGGARAIGLRERRWLSSD</sequence>
<accession>A0AA38GXX3</accession>
<dbReference type="PANTHER" id="PTHR22731:SF3">
    <property type="entry name" value="RIBONUCLEASES P_MRP PROTEIN SUBUNIT POP1"/>
    <property type="match status" value="1"/>
</dbReference>
<dbReference type="EMBL" id="JAHRHJ020000001">
    <property type="protein sequence ID" value="KAH9330581.1"/>
    <property type="molecule type" value="Genomic_DNA"/>
</dbReference>
<organism evidence="2 3">
    <name type="scientific">Taxus chinensis</name>
    <name type="common">Chinese yew</name>
    <name type="synonym">Taxus wallichiana var. chinensis</name>
    <dbReference type="NCBI Taxonomy" id="29808"/>
    <lineage>
        <taxon>Eukaryota</taxon>
        <taxon>Viridiplantae</taxon>
        <taxon>Streptophyta</taxon>
        <taxon>Embryophyta</taxon>
        <taxon>Tracheophyta</taxon>
        <taxon>Spermatophyta</taxon>
        <taxon>Pinopsida</taxon>
        <taxon>Pinidae</taxon>
        <taxon>Conifers II</taxon>
        <taxon>Cupressales</taxon>
        <taxon>Taxaceae</taxon>
        <taxon>Taxus</taxon>
    </lineage>
</organism>
<feature type="domain" description="POPLD" evidence="1">
    <location>
        <begin position="399"/>
        <end position="431"/>
    </location>
</feature>
<evidence type="ECO:0000313" key="3">
    <source>
        <dbReference type="Proteomes" id="UP000824469"/>
    </source>
</evidence>
<proteinExistence type="predicted"/>
<dbReference type="GO" id="GO:0000172">
    <property type="term" value="C:ribonuclease MRP complex"/>
    <property type="evidence" value="ECO:0007669"/>
    <property type="project" value="InterPro"/>
</dbReference>
<evidence type="ECO:0000259" key="1">
    <source>
        <dbReference type="Pfam" id="PF08170"/>
    </source>
</evidence>
<dbReference type="InterPro" id="IPR012590">
    <property type="entry name" value="POPLD_dom"/>
</dbReference>
<name>A0AA38GXX3_TAXCH</name>
<dbReference type="GO" id="GO:0005655">
    <property type="term" value="C:nucleolar ribonuclease P complex"/>
    <property type="evidence" value="ECO:0007669"/>
    <property type="project" value="InterPro"/>
</dbReference>
<evidence type="ECO:0000313" key="2">
    <source>
        <dbReference type="EMBL" id="KAH9330581.1"/>
    </source>
</evidence>
<reference evidence="2 3" key="1">
    <citation type="journal article" date="2021" name="Nat. Plants">
        <title>The Taxus genome provides insights into paclitaxel biosynthesis.</title>
        <authorList>
            <person name="Xiong X."/>
            <person name="Gou J."/>
            <person name="Liao Q."/>
            <person name="Li Y."/>
            <person name="Zhou Q."/>
            <person name="Bi G."/>
            <person name="Li C."/>
            <person name="Du R."/>
            <person name="Wang X."/>
            <person name="Sun T."/>
            <person name="Guo L."/>
            <person name="Liang H."/>
            <person name="Lu P."/>
            <person name="Wu Y."/>
            <person name="Zhang Z."/>
            <person name="Ro D.K."/>
            <person name="Shang Y."/>
            <person name="Huang S."/>
            <person name="Yan J."/>
        </authorList>
    </citation>
    <scope>NUCLEOTIDE SEQUENCE [LARGE SCALE GENOMIC DNA]</scope>
    <source>
        <strain evidence="2">Ta-2019</strain>
    </source>
</reference>
<dbReference type="AlphaFoldDB" id="A0AA38GXX3"/>